<comment type="caution">
    <text evidence="1">The sequence shown here is derived from an EMBL/GenBank/DDBJ whole genome shotgun (WGS) entry which is preliminary data.</text>
</comment>
<dbReference type="EMBL" id="CAUYUJ010000701">
    <property type="protein sequence ID" value="CAK0792049.1"/>
    <property type="molecule type" value="Genomic_DNA"/>
</dbReference>
<organism evidence="1 2">
    <name type="scientific">Prorocentrum cordatum</name>
    <dbReference type="NCBI Taxonomy" id="2364126"/>
    <lineage>
        <taxon>Eukaryota</taxon>
        <taxon>Sar</taxon>
        <taxon>Alveolata</taxon>
        <taxon>Dinophyceae</taxon>
        <taxon>Prorocentrales</taxon>
        <taxon>Prorocentraceae</taxon>
        <taxon>Prorocentrum</taxon>
    </lineage>
</organism>
<gene>
    <name evidence="1" type="ORF">PCOR1329_LOCUS2766</name>
</gene>
<proteinExistence type="predicted"/>
<accession>A0ABN9PKT6</accession>
<name>A0ABN9PKT6_9DINO</name>
<reference evidence="1" key="1">
    <citation type="submission" date="2023-10" db="EMBL/GenBank/DDBJ databases">
        <authorList>
            <person name="Chen Y."/>
            <person name="Shah S."/>
            <person name="Dougan E. K."/>
            <person name="Thang M."/>
            <person name="Chan C."/>
        </authorList>
    </citation>
    <scope>NUCLEOTIDE SEQUENCE [LARGE SCALE GENOMIC DNA]</scope>
</reference>
<sequence length="134" mass="13708">MRLERGAPQAQYAPAPAPVVYAAEPQYAQPTSSLAGYTQPAVTIEQGPPVTTMSAPVTYASAPAAMEPMTTYGAPVTYAAEPGPITYAAPPAPAPAQYYQPAPAVTYAAPPTTYAVPTAAVPQYAAAPPHTIYG</sequence>
<evidence type="ECO:0000313" key="1">
    <source>
        <dbReference type="EMBL" id="CAK0792049.1"/>
    </source>
</evidence>
<evidence type="ECO:0000313" key="2">
    <source>
        <dbReference type="Proteomes" id="UP001189429"/>
    </source>
</evidence>
<keyword evidence="2" id="KW-1185">Reference proteome</keyword>
<protein>
    <submittedName>
        <fullName evidence="1">Uncharacterized protein</fullName>
    </submittedName>
</protein>
<dbReference type="Proteomes" id="UP001189429">
    <property type="component" value="Unassembled WGS sequence"/>
</dbReference>